<dbReference type="SUPFAM" id="SSF48452">
    <property type="entry name" value="TPR-like"/>
    <property type="match status" value="1"/>
</dbReference>
<dbReference type="InterPro" id="IPR033985">
    <property type="entry name" value="SusD-like_N"/>
</dbReference>
<feature type="non-terminal residue" evidence="2">
    <location>
        <position position="210"/>
    </location>
</feature>
<evidence type="ECO:0000259" key="1">
    <source>
        <dbReference type="Pfam" id="PF14322"/>
    </source>
</evidence>
<dbReference type="EMBL" id="SNRY01004975">
    <property type="protein sequence ID" value="KAA6316182.1"/>
    <property type="molecule type" value="Genomic_DNA"/>
</dbReference>
<accession>A0A5J4Q3T8</accession>
<organism evidence="2">
    <name type="scientific">termite gut metagenome</name>
    <dbReference type="NCBI Taxonomy" id="433724"/>
    <lineage>
        <taxon>unclassified sequences</taxon>
        <taxon>metagenomes</taxon>
        <taxon>organismal metagenomes</taxon>
    </lineage>
</organism>
<comment type="caution">
    <text evidence="2">The sequence shown here is derived from an EMBL/GenBank/DDBJ whole genome shotgun (WGS) entry which is preliminary data.</text>
</comment>
<sequence length="210" mass="23934">MKKVKKAIRILILIPAICICSCSDYLNVVPDNTLTLDNIFAVKEEAWNALSKIYSYLPPIHDTHNTTWALGDEFVGRLDYDANSDQLRAIRIMRGLQSVTSPQLGSWSGTSGGRKLYEAIRQTNVFIDNVDKVADMADIEKTDWKAQAKFLKAYYHFLLIQQYGPIVIVDKQVRPDALAGELFAYRSKLEDCFDYVIHLMNEAIPDLKER</sequence>
<gene>
    <name evidence="2" type="ORF">EZS27_033472</name>
</gene>
<feature type="domain" description="SusD-like N-terminal" evidence="1">
    <location>
        <begin position="115"/>
        <end position="204"/>
    </location>
</feature>
<name>A0A5J4Q3T8_9ZZZZ</name>
<protein>
    <submittedName>
        <fullName evidence="2">RagB/SusD family nutrient uptake outer membrane protein</fullName>
    </submittedName>
</protein>
<dbReference type="AlphaFoldDB" id="A0A5J4Q3T8"/>
<reference evidence="2" key="1">
    <citation type="submission" date="2019-03" db="EMBL/GenBank/DDBJ databases">
        <title>Single cell metagenomics reveals metabolic interactions within the superorganism composed of flagellate Streblomastix strix and complex community of Bacteroidetes bacteria on its surface.</title>
        <authorList>
            <person name="Treitli S.C."/>
            <person name="Kolisko M."/>
            <person name="Husnik F."/>
            <person name="Keeling P."/>
            <person name="Hampl V."/>
        </authorList>
    </citation>
    <scope>NUCLEOTIDE SEQUENCE</scope>
    <source>
        <strain evidence="2">STM</strain>
    </source>
</reference>
<dbReference type="Gene3D" id="1.25.40.390">
    <property type="match status" value="1"/>
</dbReference>
<evidence type="ECO:0000313" key="2">
    <source>
        <dbReference type="EMBL" id="KAA6316182.1"/>
    </source>
</evidence>
<proteinExistence type="predicted"/>
<dbReference type="Pfam" id="PF14322">
    <property type="entry name" value="SusD-like_3"/>
    <property type="match status" value="1"/>
</dbReference>
<dbReference type="InterPro" id="IPR011990">
    <property type="entry name" value="TPR-like_helical_dom_sf"/>
</dbReference>